<accession>A0A0F9GG30</accession>
<organism evidence="1">
    <name type="scientific">marine sediment metagenome</name>
    <dbReference type="NCBI Taxonomy" id="412755"/>
    <lineage>
        <taxon>unclassified sequences</taxon>
        <taxon>metagenomes</taxon>
        <taxon>ecological metagenomes</taxon>
    </lineage>
</organism>
<evidence type="ECO:0000313" key="1">
    <source>
        <dbReference type="EMBL" id="KKL62157.1"/>
    </source>
</evidence>
<name>A0A0F9GG30_9ZZZZ</name>
<dbReference type="AlphaFoldDB" id="A0A0F9GG30"/>
<reference evidence="1" key="1">
    <citation type="journal article" date="2015" name="Nature">
        <title>Complex archaea that bridge the gap between prokaryotes and eukaryotes.</title>
        <authorList>
            <person name="Spang A."/>
            <person name="Saw J.H."/>
            <person name="Jorgensen S.L."/>
            <person name="Zaremba-Niedzwiedzka K."/>
            <person name="Martijn J."/>
            <person name="Lind A.E."/>
            <person name="van Eijk R."/>
            <person name="Schleper C."/>
            <person name="Guy L."/>
            <person name="Ettema T.J."/>
        </authorList>
    </citation>
    <scope>NUCLEOTIDE SEQUENCE</scope>
</reference>
<feature type="non-terminal residue" evidence="1">
    <location>
        <position position="1"/>
    </location>
</feature>
<proteinExistence type="predicted"/>
<dbReference type="EMBL" id="LAZR01028580">
    <property type="protein sequence ID" value="KKL62157.1"/>
    <property type="molecule type" value="Genomic_DNA"/>
</dbReference>
<gene>
    <name evidence="1" type="ORF">LCGC14_2187970</name>
</gene>
<comment type="caution">
    <text evidence="1">The sequence shown here is derived from an EMBL/GenBank/DDBJ whole genome shotgun (WGS) entry which is preliminary data.</text>
</comment>
<sequence>TKGDRCTGGVWEPLESYLGNRALPDAESIRIHANAKEWNCFPDNGLVSAYTQCKSDEAEGYLGELI</sequence>
<protein>
    <submittedName>
        <fullName evidence="1">Uncharacterized protein</fullName>
    </submittedName>
</protein>